<dbReference type="AlphaFoldDB" id="A0A0V1IT42"/>
<proteinExistence type="predicted"/>
<feature type="region of interest" description="Disordered" evidence="1">
    <location>
        <begin position="81"/>
        <end position="131"/>
    </location>
</feature>
<evidence type="ECO:0000313" key="2">
    <source>
        <dbReference type="EMBL" id="KRZ25897.1"/>
    </source>
</evidence>
<name>A0A0V1IT42_TRIPS</name>
<reference evidence="2 3" key="1">
    <citation type="submission" date="2015-01" db="EMBL/GenBank/DDBJ databases">
        <title>Evolution of Trichinella species and genotypes.</title>
        <authorList>
            <person name="Korhonen P.K."/>
            <person name="Edoardo P."/>
            <person name="Giuseppe L.R."/>
            <person name="Gasser R.B."/>
        </authorList>
    </citation>
    <scope>NUCLEOTIDE SEQUENCE [LARGE SCALE GENOMIC DNA]</scope>
    <source>
        <strain evidence="2">ISS588</strain>
    </source>
</reference>
<feature type="compositionally biased region" description="Polar residues" evidence="1">
    <location>
        <begin position="81"/>
        <end position="91"/>
    </location>
</feature>
<dbReference type="EMBL" id="JYDS01000093">
    <property type="protein sequence ID" value="KRZ25897.1"/>
    <property type="molecule type" value="Genomic_DNA"/>
</dbReference>
<feature type="compositionally biased region" description="Polar residues" evidence="1">
    <location>
        <begin position="104"/>
        <end position="113"/>
    </location>
</feature>
<organism evidence="2 3">
    <name type="scientific">Trichinella pseudospiralis</name>
    <name type="common">Parasitic roundworm</name>
    <dbReference type="NCBI Taxonomy" id="6337"/>
    <lineage>
        <taxon>Eukaryota</taxon>
        <taxon>Metazoa</taxon>
        <taxon>Ecdysozoa</taxon>
        <taxon>Nematoda</taxon>
        <taxon>Enoplea</taxon>
        <taxon>Dorylaimia</taxon>
        <taxon>Trichinellida</taxon>
        <taxon>Trichinellidae</taxon>
        <taxon>Trichinella</taxon>
    </lineage>
</organism>
<evidence type="ECO:0000313" key="3">
    <source>
        <dbReference type="Proteomes" id="UP000054805"/>
    </source>
</evidence>
<evidence type="ECO:0000256" key="1">
    <source>
        <dbReference type="SAM" id="MobiDB-lite"/>
    </source>
</evidence>
<sequence>MQTPIPDDTVKGGTMADNYLVGKCGRFVAVAVDAAKGAVANELVAAVLARPLLLLPAVNSSLLTQQPQPVDLLSIGKQQDWINSPNGSSPVQLGWGHRREQSNENRNSFNVGQNEEKSTKDGSTPSTRRLSRQTKIMEAGCWTYGSKWVVTLEFIVCATRLTSSLNSDHPDHVILPFCLTTVLWMLWSTA</sequence>
<protein>
    <submittedName>
        <fullName evidence="2">Uncharacterized protein</fullName>
    </submittedName>
</protein>
<keyword evidence="3" id="KW-1185">Reference proteome</keyword>
<comment type="caution">
    <text evidence="2">The sequence shown here is derived from an EMBL/GenBank/DDBJ whole genome shotgun (WGS) entry which is preliminary data.</text>
</comment>
<accession>A0A0V1IT42</accession>
<gene>
    <name evidence="2" type="ORF">T4B_13589</name>
</gene>
<dbReference type="Proteomes" id="UP000054805">
    <property type="component" value="Unassembled WGS sequence"/>
</dbReference>